<dbReference type="InterPro" id="IPR019587">
    <property type="entry name" value="Polyketide_cyclase/dehydratase"/>
</dbReference>
<dbReference type="InterPro" id="IPR023393">
    <property type="entry name" value="START-like_dom_sf"/>
</dbReference>
<dbReference type="Proteomes" id="UP000320811">
    <property type="component" value="Unassembled WGS sequence"/>
</dbReference>
<reference evidence="1 2" key="1">
    <citation type="submission" date="2019-06" db="EMBL/GenBank/DDBJ databases">
        <title>Sorghum-associated microbial communities from plants grown in Nebraska, USA.</title>
        <authorList>
            <person name="Schachtman D."/>
        </authorList>
    </citation>
    <scope>NUCLEOTIDE SEQUENCE [LARGE SCALE GENOMIC DNA]</scope>
    <source>
        <strain evidence="1 2">1209</strain>
    </source>
</reference>
<dbReference type="Pfam" id="PF10604">
    <property type="entry name" value="Polyketide_cyc2"/>
    <property type="match status" value="1"/>
</dbReference>
<name>A0A561PT31_9BACT</name>
<dbReference type="SUPFAM" id="SSF55961">
    <property type="entry name" value="Bet v1-like"/>
    <property type="match status" value="1"/>
</dbReference>
<evidence type="ECO:0000313" key="1">
    <source>
        <dbReference type="EMBL" id="TWF41275.1"/>
    </source>
</evidence>
<gene>
    <name evidence="1" type="ORF">FHW36_10379</name>
</gene>
<protein>
    <submittedName>
        <fullName evidence="1">Polyketide cyclase/dehydrase/lipid transport protein</fullName>
    </submittedName>
</protein>
<dbReference type="OrthoDB" id="9807923at2"/>
<proteinExistence type="predicted"/>
<dbReference type="AlphaFoldDB" id="A0A561PT31"/>
<keyword evidence="2" id="KW-1185">Reference proteome</keyword>
<dbReference type="Gene3D" id="3.30.530.20">
    <property type="match status" value="1"/>
</dbReference>
<accession>A0A561PT31</accession>
<dbReference type="EMBL" id="VIWO01000003">
    <property type="protein sequence ID" value="TWF41275.1"/>
    <property type="molecule type" value="Genomic_DNA"/>
</dbReference>
<organism evidence="1 2">
    <name type="scientific">Chitinophaga polysaccharea</name>
    <dbReference type="NCBI Taxonomy" id="1293035"/>
    <lineage>
        <taxon>Bacteria</taxon>
        <taxon>Pseudomonadati</taxon>
        <taxon>Bacteroidota</taxon>
        <taxon>Chitinophagia</taxon>
        <taxon>Chitinophagales</taxon>
        <taxon>Chitinophagaceae</taxon>
        <taxon>Chitinophaga</taxon>
    </lineage>
</organism>
<evidence type="ECO:0000313" key="2">
    <source>
        <dbReference type="Proteomes" id="UP000320811"/>
    </source>
</evidence>
<comment type="caution">
    <text evidence="1">The sequence shown here is derived from an EMBL/GenBank/DDBJ whole genome shotgun (WGS) entry which is preliminary data.</text>
</comment>
<sequence>MRLFKLLVIGVIILCGLSFLLSLLFPSTAVVERTGVINAPIDTVYAHVSNLRAWDGWNPWTRPDSTATLVYSDPAAGTGAWYSWEGKLNSGKVTILDSAPGKGVHYLLDIKGVRPVNSGIELKPTADGKGTAIFWHQEIKLGLLPWWKLRGFVADKIYGPVMESGLTKLSQVCEHR</sequence>
<dbReference type="RefSeq" id="WP_145668229.1">
    <property type="nucleotide sequence ID" value="NZ_VIWO01000003.1"/>
</dbReference>